<gene>
    <name evidence="1" type="ORF">CK203_049848</name>
</gene>
<dbReference type="AlphaFoldDB" id="A0A438GVY9"/>
<organism evidence="1 2">
    <name type="scientific">Vitis vinifera</name>
    <name type="common">Grape</name>
    <dbReference type="NCBI Taxonomy" id="29760"/>
    <lineage>
        <taxon>Eukaryota</taxon>
        <taxon>Viridiplantae</taxon>
        <taxon>Streptophyta</taxon>
        <taxon>Embryophyta</taxon>
        <taxon>Tracheophyta</taxon>
        <taxon>Spermatophyta</taxon>
        <taxon>Magnoliopsida</taxon>
        <taxon>eudicotyledons</taxon>
        <taxon>Gunneridae</taxon>
        <taxon>Pentapetalae</taxon>
        <taxon>rosids</taxon>
        <taxon>Vitales</taxon>
        <taxon>Vitaceae</taxon>
        <taxon>Viteae</taxon>
        <taxon>Vitis</taxon>
    </lineage>
</organism>
<dbReference type="Proteomes" id="UP000288805">
    <property type="component" value="Unassembled WGS sequence"/>
</dbReference>
<protein>
    <submittedName>
        <fullName evidence="1">Uncharacterized protein</fullName>
    </submittedName>
</protein>
<comment type="caution">
    <text evidence="1">The sequence shown here is derived from an EMBL/GenBank/DDBJ whole genome shotgun (WGS) entry which is preliminary data.</text>
</comment>
<dbReference type="EMBL" id="QGNW01000331">
    <property type="protein sequence ID" value="RVW76370.1"/>
    <property type="molecule type" value="Genomic_DNA"/>
</dbReference>
<evidence type="ECO:0000313" key="1">
    <source>
        <dbReference type="EMBL" id="RVW76370.1"/>
    </source>
</evidence>
<proteinExistence type="predicted"/>
<sequence length="115" mass="12093">MEFGAREVAAEAPEILLAAPEMAPEAELARELELEPVMESEKALEIAQSNRWVLSSPPWVSFAMADLLTWLGIVLPEVFGGAGFTEGFGSTGFTGGFGSTGFTGGELLLAAEGQE</sequence>
<evidence type="ECO:0000313" key="2">
    <source>
        <dbReference type="Proteomes" id="UP000288805"/>
    </source>
</evidence>
<name>A0A438GVY9_VITVI</name>
<reference evidence="1 2" key="1">
    <citation type="journal article" date="2018" name="PLoS Genet.">
        <title>Population sequencing reveals clonal diversity and ancestral inbreeding in the grapevine cultivar Chardonnay.</title>
        <authorList>
            <person name="Roach M.J."/>
            <person name="Johnson D.L."/>
            <person name="Bohlmann J."/>
            <person name="van Vuuren H.J."/>
            <person name="Jones S.J."/>
            <person name="Pretorius I.S."/>
            <person name="Schmidt S.A."/>
            <person name="Borneman A.R."/>
        </authorList>
    </citation>
    <scope>NUCLEOTIDE SEQUENCE [LARGE SCALE GENOMIC DNA]</scope>
    <source>
        <strain evidence="2">cv. Chardonnay</strain>
        <tissue evidence="1">Leaf</tissue>
    </source>
</reference>
<accession>A0A438GVY9</accession>